<keyword evidence="6 16" id="KW-0106">Calcium</keyword>
<dbReference type="PANTHER" id="PTHR43522">
    <property type="entry name" value="TRANSKETOLASE"/>
    <property type="match status" value="1"/>
</dbReference>
<protein>
    <recommendedName>
        <fullName evidence="3 10">Transketolase</fullName>
        <ecNumber evidence="3 10">2.2.1.1</ecNumber>
    </recommendedName>
</protein>
<gene>
    <name evidence="18" type="ORF">SAMN04487779_10011214</name>
</gene>
<feature type="binding site" evidence="14">
    <location>
        <position position="211"/>
    </location>
    <ligand>
        <name>Mg(2+)</name>
        <dbReference type="ChEBI" id="CHEBI:18420"/>
    </ligand>
</feature>
<comment type="cofactor">
    <cofactor evidence="14">
        <name>Mg(2+)</name>
        <dbReference type="ChEBI" id="CHEBI:18420"/>
    </cofactor>
    <text evidence="14">Binds 1 Mg(2+) ion per subunit. Can also utilize other divalent metal cations, such as Ca(2+), Mn(2+) and Co(2+).</text>
</comment>
<feature type="binding site" evidence="13">
    <location>
        <position position="182"/>
    </location>
    <ligand>
        <name>thiamine diphosphate</name>
        <dbReference type="ChEBI" id="CHEBI:58937"/>
    </ligand>
</feature>
<dbReference type="InterPro" id="IPR029061">
    <property type="entry name" value="THDP-binding"/>
</dbReference>
<comment type="similarity">
    <text evidence="1 16">Belongs to the transketolase family.</text>
</comment>
<comment type="cofactor">
    <cofactor evidence="13">
        <name>thiamine diphosphate</name>
        <dbReference type="ChEBI" id="CHEBI:58937"/>
    </cofactor>
    <text evidence="13">Binds 1 thiamine pyrophosphate per subunit. During the reaction, the substrate forms a covalent intermediate with the cofactor.</text>
</comment>
<evidence type="ECO:0000313" key="18">
    <source>
        <dbReference type="EMBL" id="SDC54639.1"/>
    </source>
</evidence>
<accession>A0A1G6MGJ5</accession>
<feature type="binding site" evidence="14">
    <location>
        <position position="213"/>
    </location>
    <ligand>
        <name>Mg(2+)</name>
        <dbReference type="ChEBI" id="CHEBI:18420"/>
    </ligand>
</feature>
<dbReference type="PANTHER" id="PTHR43522:SF2">
    <property type="entry name" value="TRANSKETOLASE 1-RELATED"/>
    <property type="match status" value="1"/>
</dbReference>
<comment type="function">
    <text evidence="16">Catalyzes the transfer of a two-carbon ketol group from a ketose donor to an aldose acceptor, via a covalent intermediate with the cofactor thiamine pyrophosphate.</text>
</comment>
<dbReference type="InterPro" id="IPR033247">
    <property type="entry name" value="Transketolase_fam"/>
</dbReference>
<keyword evidence="19" id="KW-1185">Reference proteome</keyword>
<dbReference type="GO" id="GO:0046872">
    <property type="term" value="F:metal ion binding"/>
    <property type="evidence" value="ECO:0007669"/>
    <property type="project" value="UniProtKB-KW"/>
</dbReference>
<dbReference type="InterPro" id="IPR020826">
    <property type="entry name" value="Transketolase_BS"/>
</dbReference>
<feature type="binding site" evidence="12">
    <location>
        <position position="378"/>
    </location>
    <ligand>
        <name>substrate</name>
    </ligand>
</feature>
<keyword evidence="8 13" id="KW-0786">Thiamine pyrophosphate</keyword>
<name>A0A1G6MGJ5_9PROT</name>
<evidence type="ECO:0000256" key="10">
    <source>
        <dbReference type="NCBIfam" id="TIGR00232"/>
    </source>
</evidence>
<comment type="subunit">
    <text evidence="2 16">Homodimer.</text>
</comment>
<dbReference type="GO" id="GO:0006098">
    <property type="term" value="P:pentose-phosphate shunt"/>
    <property type="evidence" value="ECO:0007669"/>
    <property type="project" value="TreeGrafter"/>
</dbReference>
<dbReference type="EC" id="2.2.1.1" evidence="3 10"/>
<keyword evidence="5 14" id="KW-0479">Metal-binding</keyword>
<evidence type="ECO:0000256" key="6">
    <source>
        <dbReference type="ARBA" id="ARBA00022837"/>
    </source>
</evidence>
<evidence type="ECO:0000256" key="1">
    <source>
        <dbReference type="ARBA" id="ARBA00007131"/>
    </source>
</evidence>
<feature type="binding site" evidence="12">
    <location>
        <position position="405"/>
    </location>
    <ligand>
        <name>substrate</name>
    </ligand>
</feature>
<keyword evidence="7 14" id="KW-0460">Magnesium</keyword>
<proteinExistence type="inferred from homology"/>
<feature type="binding site" evidence="13">
    <location>
        <position position="211"/>
    </location>
    <ligand>
        <name>thiamine diphosphate</name>
        <dbReference type="ChEBI" id="CHEBI:58937"/>
    </ligand>
</feature>
<dbReference type="Gene3D" id="3.40.50.920">
    <property type="match status" value="1"/>
</dbReference>
<dbReference type="Proteomes" id="UP000198925">
    <property type="component" value="Unassembled WGS sequence"/>
</dbReference>
<dbReference type="SMART" id="SM00861">
    <property type="entry name" value="Transket_pyr"/>
    <property type="match status" value="1"/>
</dbReference>
<dbReference type="InterPro" id="IPR049557">
    <property type="entry name" value="Transketolase_CS"/>
</dbReference>
<evidence type="ECO:0000256" key="11">
    <source>
        <dbReference type="PIRSR" id="PIRSR605478-1"/>
    </source>
</evidence>
<feature type="binding site" evidence="12">
    <location>
        <position position="494"/>
    </location>
    <ligand>
        <name>substrate</name>
    </ligand>
</feature>
<dbReference type="InterPro" id="IPR005478">
    <property type="entry name" value="Transketolase_bac-like"/>
</dbReference>
<dbReference type="InterPro" id="IPR055152">
    <property type="entry name" value="Transketolase-like_C_2"/>
</dbReference>
<dbReference type="Pfam" id="PF00456">
    <property type="entry name" value="Transketolase_N"/>
    <property type="match status" value="1"/>
</dbReference>
<comment type="catalytic activity">
    <reaction evidence="9 16">
        <text>D-sedoheptulose 7-phosphate + D-glyceraldehyde 3-phosphate = aldehydo-D-ribose 5-phosphate + D-xylulose 5-phosphate</text>
        <dbReference type="Rhea" id="RHEA:10508"/>
        <dbReference type="ChEBI" id="CHEBI:57483"/>
        <dbReference type="ChEBI" id="CHEBI:57737"/>
        <dbReference type="ChEBI" id="CHEBI:58273"/>
        <dbReference type="ChEBI" id="CHEBI:59776"/>
        <dbReference type="EC" id="2.2.1.1"/>
    </reaction>
</comment>
<evidence type="ECO:0000256" key="9">
    <source>
        <dbReference type="ARBA" id="ARBA00049473"/>
    </source>
</evidence>
<feature type="site" description="Important for catalytic activity" evidence="15">
    <location>
        <position position="54"/>
    </location>
</feature>
<feature type="site" description="Important for catalytic activity" evidence="15">
    <location>
        <position position="285"/>
    </location>
</feature>
<dbReference type="AlphaFoldDB" id="A0A1G6MGJ5"/>
<evidence type="ECO:0000256" key="2">
    <source>
        <dbReference type="ARBA" id="ARBA00011738"/>
    </source>
</evidence>
<evidence type="ECO:0000256" key="3">
    <source>
        <dbReference type="ARBA" id="ARBA00013152"/>
    </source>
</evidence>
<organism evidence="18 19">
    <name type="scientific">Belnapia rosea</name>
    <dbReference type="NCBI Taxonomy" id="938405"/>
    <lineage>
        <taxon>Bacteria</taxon>
        <taxon>Pseudomonadati</taxon>
        <taxon>Pseudomonadota</taxon>
        <taxon>Alphaproteobacteria</taxon>
        <taxon>Acetobacterales</taxon>
        <taxon>Roseomonadaceae</taxon>
        <taxon>Belnapia</taxon>
    </lineage>
</organism>
<dbReference type="GO" id="GO:0005829">
    <property type="term" value="C:cytosol"/>
    <property type="evidence" value="ECO:0007669"/>
    <property type="project" value="TreeGrafter"/>
</dbReference>
<dbReference type="NCBIfam" id="TIGR00232">
    <property type="entry name" value="tktlase_bact"/>
    <property type="match status" value="1"/>
</dbReference>
<dbReference type="SUPFAM" id="SSF52922">
    <property type="entry name" value="TK C-terminal domain-like"/>
    <property type="match status" value="1"/>
</dbReference>
<evidence type="ECO:0000256" key="15">
    <source>
        <dbReference type="PIRSR" id="PIRSR605478-5"/>
    </source>
</evidence>
<feature type="binding site" evidence="12">
    <location>
        <position position="490"/>
    </location>
    <ligand>
        <name>substrate</name>
    </ligand>
</feature>
<dbReference type="Gene3D" id="3.40.50.970">
    <property type="match status" value="2"/>
</dbReference>
<feature type="binding site" evidence="13">
    <location>
        <position position="458"/>
    </location>
    <ligand>
        <name>thiamine diphosphate</name>
        <dbReference type="ChEBI" id="CHEBI:58937"/>
    </ligand>
</feature>
<dbReference type="Pfam" id="PF22613">
    <property type="entry name" value="Transketolase_C_1"/>
    <property type="match status" value="1"/>
</dbReference>
<evidence type="ECO:0000256" key="8">
    <source>
        <dbReference type="ARBA" id="ARBA00023052"/>
    </source>
</evidence>
<feature type="binding site" evidence="13">
    <location>
        <position position="94"/>
    </location>
    <ligand>
        <name>thiamine diphosphate</name>
        <dbReference type="ChEBI" id="CHEBI:58937"/>
    </ligand>
</feature>
<evidence type="ECO:0000256" key="12">
    <source>
        <dbReference type="PIRSR" id="PIRSR605478-2"/>
    </source>
</evidence>
<dbReference type="Pfam" id="PF02779">
    <property type="entry name" value="Transket_pyr"/>
    <property type="match status" value="1"/>
</dbReference>
<feature type="binding site" evidence="12">
    <location>
        <position position="54"/>
    </location>
    <ligand>
        <name>substrate</name>
    </ligand>
</feature>
<dbReference type="CDD" id="cd02012">
    <property type="entry name" value="TPP_TK"/>
    <property type="match status" value="1"/>
</dbReference>
<dbReference type="FunFam" id="3.40.50.970:FF:000003">
    <property type="entry name" value="Transketolase"/>
    <property type="match status" value="1"/>
</dbReference>
<feature type="binding site" evidence="14">
    <location>
        <position position="181"/>
    </location>
    <ligand>
        <name>Mg(2+)</name>
        <dbReference type="ChEBI" id="CHEBI:18420"/>
    </ligand>
</feature>
<keyword evidence="4 16" id="KW-0808">Transferase</keyword>
<feature type="active site" description="Proton donor" evidence="11">
    <location>
        <position position="432"/>
    </location>
</feature>
<feature type="binding site" evidence="12">
    <location>
        <position position="482"/>
    </location>
    <ligand>
        <name>substrate</name>
    </ligand>
</feature>
<evidence type="ECO:0000259" key="17">
    <source>
        <dbReference type="SMART" id="SM00861"/>
    </source>
</evidence>
<evidence type="ECO:0000256" key="13">
    <source>
        <dbReference type="PIRSR" id="PIRSR605478-3"/>
    </source>
</evidence>
<dbReference type="PROSITE" id="PS00802">
    <property type="entry name" value="TRANSKETOLASE_2"/>
    <property type="match status" value="1"/>
</dbReference>
<feature type="binding site" evidence="12">
    <location>
        <position position="285"/>
    </location>
    <ligand>
        <name>substrate</name>
    </ligand>
</feature>
<evidence type="ECO:0000256" key="4">
    <source>
        <dbReference type="ARBA" id="ARBA00022679"/>
    </source>
</evidence>
<dbReference type="InterPro" id="IPR009014">
    <property type="entry name" value="Transketo_C/PFOR_II"/>
</dbReference>
<dbReference type="CDD" id="cd07033">
    <property type="entry name" value="TPP_PYR_DXS_TK_like"/>
    <property type="match status" value="1"/>
</dbReference>
<evidence type="ECO:0000256" key="14">
    <source>
        <dbReference type="PIRSR" id="PIRSR605478-4"/>
    </source>
</evidence>
<dbReference type="PROSITE" id="PS00801">
    <property type="entry name" value="TRANSKETOLASE_1"/>
    <property type="match status" value="1"/>
</dbReference>
<dbReference type="STRING" id="938405.SAMN02927895_01484"/>
<sequence length="682" mass="72835">MASLEPDSQPQPKPNPALALQAEILARPATDERRMADAIRALAIDAVEKAKSGHPGMPLGMADVATVLFSQFVKFDAADPRWPDRDRFVLSAGHGSMLLYSILHLTGQPGMTIDDIRHFRQLHSPAAGHPEFGEAPGIETTTGPLGQGIGNAVGMALAERLMAARFGKSLVDHRTWAICGDGCLQEGISHEAASLAGHLGLDKLTLLWDDNSVTIDGATDLSFTDDTLRRFQSYGWAVRRVDGHDTAEVAAALAWATRTPRPVLIACRTIIGFSAPKKAGTAASHGSPLGPEEAAAAKSALGWNHPPFEVPDGLRERWEAAGRRSAGTRRAWLKRLAKHPMKADFERAVAGRLPEAWHEALAALRAKTAEDRPKIASRIASQRALEALVPAVPEMVGGSADLTGSNNTNVKGIPSVTPENFAGRYVHYGVREHGMASAMNGMALHGGIIPYAGTFLVFADYMRPAIRLAALMRQRVIHVLTHDSIGLGEDGPTHQPVETLAGLRAIPNLFVFRPGDAMETAECWELAVKRADGPSVLALSRQNLTPYRTEAGENRCARGGYVVEEASGTRRATLIATGSEVSLALVARTALEAEGIPTAVVSLPCWELFAAQDAGYREAVLGDALRVGIEAAVSFGWDRWLGPEGLFIGMEGFGASGPAEELFRHFGLTAEAVTAAVKKRIG</sequence>
<comment type="cofactor">
    <cofactor evidence="16">
        <name>Mg(2+)</name>
        <dbReference type="ChEBI" id="CHEBI:18420"/>
    </cofactor>
    <cofactor evidence="16">
        <name>Ca(2+)</name>
        <dbReference type="ChEBI" id="CHEBI:29108"/>
    </cofactor>
    <cofactor evidence="16">
        <name>Mn(2+)</name>
        <dbReference type="ChEBI" id="CHEBI:29035"/>
    </cofactor>
    <cofactor evidence="16">
        <name>Co(2+)</name>
        <dbReference type="ChEBI" id="CHEBI:48828"/>
    </cofactor>
    <text evidence="16">Binds 1 Mg(2+) ion per subunit. Can also utilize other divalent metal cations, such as Ca(2+), Mn(2+) and Co(2+).</text>
</comment>
<evidence type="ECO:0000256" key="7">
    <source>
        <dbReference type="ARBA" id="ARBA00022842"/>
    </source>
</evidence>
<evidence type="ECO:0000313" key="19">
    <source>
        <dbReference type="Proteomes" id="UP000198925"/>
    </source>
</evidence>
<dbReference type="FunFam" id="3.40.50.970:FF:000004">
    <property type="entry name" value="Transketolase"/>
    <property type="match status" value="1"/>
</dbReference>
<reference evidence="18 19" key="1">
    <citation type="submission" date="2016-10" db="EMBL/GenBank/DDBJ databases">
        <authorList>
            <person name="de Groot N.N."/>
        </authorList>
    </citation>
    <scope>NUCLEOTIDE SEQUENCE [LARGE SCALE GENOMIC DNA]</scope>
    <source>
        <strain evidence="18 19">CPCC 100156</strain>
    </source>
</reference>
<feature type="binding site" evidence="13">
    <location>
        <position position="285"/>
    </location>
    <ligand>
        <name>thiamine diphosphate</name>
        <dbReference type="ChEBI" id="CHEBI:58937"/>
    </ligand>
</feature>
<feature type="binding site" evidence="13">
    <location>
        <begin position="143"/>
        <end position="145"/>
    </location>
    <ligand>
        <name>thiamine diphosphate</name>
        <dbReference type="ChEBI" id="CHEBI:58937"/>
    </ligand>
</feature>
<dbReference type="SUPFAM" id="SSF52518">
    <property type="entry name" value="Thiamin diphosphate-binding fold (THDP-binding)"/>
    <property type="match status" value="2"/>
</dbReference>
<evidence type="ECO:0000256" key="16">
    <source>
        <dbReference type="RuleBase" id="RU004996"/>
    </source>
</evidence>
<dbReference type="EMBL" id="FMZX01000001">
    <property type="protein sequence ID" value="SDC54639.1"/>
    <property type="molecule type" value="Genomic_DNA"/>
</dbReference>
<feature type="binding site" evidence="12">
    <location>
        <position position="541"/>
    </location>
    <ligand>
        <name>substrate</name>
    </ligand>
</feature>
<dbReference type="InterPro" id="IPR005474">
    <property type="entry name" value="Transketolase_N"/>
</dbReference>
<dbReference type="InterPro" id="IPR005475">
    <property type="entry name" value="Transketolase-like_Pyr-bd"/>
</dbReference>
<feature type="domain" description="Transketolase-like pyrimidine-binding" evidence="17">
    <location>
        <begin position="375"/>
        <end position="547"/>
    </location>
</feature>
<evidence type="ECO:0000256" key="5">
    <source>
        <dbReference type="ARBA" id="ARBA00022723"/>
    </source>
</evidence>
<dbReference type="GO" id="GO:0004802">
    <property type="term" value="F:transketolase activity"/>
    <property type="evidence" value="ECO:0007669"/>
    <property type="project" value="UniProtKB-UniRule"/>
</dbReference>